<sequence length="92" mass="10364">MSKPPKVKIKVLKLDELKSVAARLRKIARFQLTGTILCSLAAMYYTEQGSQLLPKVFFAVALLTLVLGALSFRTRHKVLRLIALIKQSQRKP</sequence>
<dbReference type="Proteomes" id="UP000092616">
    <property type="component" value="Unassembled WGS sequence"/>
</dbReference>
<evidence type="ECO:0000313" key="3">
    <source>
        <dbReference type="Proteomes" id="UP000092616"/>
    </source>
</evidence>
<organism evidence="2 3">
    <name type="scientific">Faucicola atlantae</name>
    <dbReference type="NCBI Taxonomy" id="34059"/>
    <lineage>
        <taxon>Bacteria</taxon>
        <taxon>Pseudomonadati</taxon>
        <taxon>Pseudomonadota</taxon>
        <taxon>Gammaproteobacteria</taxon>
        <taxon>Moraxellales</taxon>
        <taxon>Moraxellaceae</taxon>
        <taxon>Faucicola</taxon>
    </lineage>
</organism>
<dbReference type="AlphaFoldDB" id="A0A1B8Q9C3"/>
<keyword evidence="3" id="KW-1185">Reference proteome</keyword>
<accession>A0A1B8Q9C3</accession>
<evidence type="ECO:0000256" key="1">
    <source>
        <dbReference type="SAM" id="Phobius"/>
    </source>
</evidence>
<gene>
    <name evidence="2" type="ORF">A9306_02315</name>
</gene>
<keyword evidence="1" id="KW-1133">Transmembrane helix</keyword>
<evidence type="ECO:0000313" key="2">
    <source>
        <dbReference type="EMBL" id="OBX75377.1"/>
    </source>
</evidence>
<dbReference type="RefSeq" id="WP_067338763.1">
    <property type="nucleotide sequence ID" value="NZ_JAPDKM010000001.1"/>
</dbReference>
<name>A0A1B8Q9C3_9GAMM</name>
<keyword evidence="1" id="KW-0472">Membrane</keyword>
<protein>
    <submittedName>
        <fullName evidence="2">Uncharacterized protein</fullName>
    </submittedName>
</protein>
<feature type="transmembrane region" description="Helical" evidence="1">
    <location>
        <begin position="52"/>
        <end position="72"/>
    </location>
</feature>
<reference evidence="2 3" key="1">
    <citation type="submission" date="2016-06" db="EMBL/GenBank/DDBJ databases">
        <title>Draft genome of Moraxella atlantae CCUG 59586.</title>
        <authorList>
            <person name="Salva-Serra F."/>
            <person name="Engstrom-Jakobsson H."/>
            <person name="Thorell K."/>
            <person name="Gonzales-Siles L."/>
            <person name="Karlsson R."/>
            <person name="Boulund F."/>
            <person name="Engstrand L."/>
            <person name="Kristiansson E."/>
            <person name="Moore E."/>
        </authorList>
    </citation>
    <scope>NUCLEOTIDE SEQUENCE [LARGE SCALE GENOMIC DNA]</scope>
    <source>
        <strain evidence="2 3">CCUG 59586</strain>
    </source>
</reference>
<comment type="caution">
    <text evidence="2">The sequence shown here is derived from an EMBL/GenBank/DDBJ whole genome shotgun (WGS) entry which is preliminary data.</text>
</comment>
<feature type="transmembrane region" description="Helical" evidence="1">
    <location>
        <begin position="27"/>
        <end position="46"/>
    </location>
</feature>
<proteinExistence type="predicted"/>
<dbReference type="EMBL" id="LZNA01000070">
    <property type="protein sequence ID" value="OBX75377.1"/>
    <property type="molecule type" value="Genomic_DNA"/>
</dbReference>
<keyword evidence="1" id="KW-0812">Transmembrane</keyword>